<dbReference type="OrthoDB" id="9761056at2"/>
<feature type="transmembrane region" description="Helical" evidence="8">
    <location>
        <begin position="247"/>
        <end position="266"/>
    </location>
</feature>
<comment type="function">
    <text evidence="8">Uptake of L-lactate across the membrane. Can also transport D-lactate and glycolate.</text>
</comment>
<feature type="transmembrane region" description="Helical" evidence="8">
    <location>
        <begin position="509"/>
        <end position="530"/>
    </location>
</feature>
<evidence type="ECO:0000256" key="3">
    <source>
        <dbReference type="ARBA" id="ARBA00022448"/>
    </source>
</evidence>
<dbReference type="PANTHER" id="PTHR30003">
    <property type="entry name" value="L-LACTATE PERMEASE"/>
    <property type="match status" value="1"/>
</dbReference>
<comment type="caution">
    <text evidence="9">The sequence shown here is derived from an EMBL/GenBank/DDBJ whole genome shotgun (WGS) entry which is preliminary data.</text>
</comment>
<keyword evidence="8" id="KW-0997">Cell inner membrane</keyword>
<gene>
    <name evidence="9" type="ORF">DJ021_12405</name>
</gene>
<feature type="transmembrane region" description="Helical" evidence="8">
    <location>
        <begin position="12"/>
        <end position="34"/>
    </location>
</feature>
<dbReference type="NCBIfam" id="TIGR00795">
    <property type="entry name" value="lctP"/>
    <property type="match status" value="1"/>
</dbReference>
<dbReference type="InterPro" id="IPR003804">
    <property type="entry name" value="Lactate_perm"/>
</dbReference>
<dbReference type="RefSeq" id="WP_111457840.1">
    <property type="nucleotide sequence ID" value="NZ_QFYP01000001.1"/>
</dbReference>
<name>A0A328B166_9CAUL</name>
<dbReference type="GO" id="GO:0015129">
    <property type="term" value="F:lactate transmembrane transporter activity"/>
    <property type="evidence" value="ECO:0007669"/>
    <property type="project" value="UniProtKB-UniRule"/>
</dbReference>
<feature type="transmembrane region" description="Helical" evidence="8">
    <location>
        <begin position="222"/>
        <end position="241"/>
    </location>
</feature>
<evidence type="ECO:0000256" key="8">
    <source>
        <dbReference type="RuleBase" id="RU365092"/>
    </source>
</evidence>
<evidence type="ECO:0000313" key="10">
    <source>
        <dbReference type="Proteomes" id="UP000249842"/>
    </source>
</evidence>
<keyword evidence="7 8" id="KW-0472">Membrane</keyword>
<evidence type="ECO:0000256" key="1">
    <source>
        <dbReference type="ARBA" id="ARBA00004651"/>
    </source>
</evidence>
<dbReference type="Pfam" id="PF02652">
    <property type="entry name" value="Lactate_perm"/>
    <property type="match status" value="1"/>
</dbReference>
<feature type="transmembrane region" description="Helical" evidence="8">
    <location>
        <begin position="297"/>
        <end position="313"/>
    </location>
</feature>
<feature type="transmembrane region" description="Helical" evidence="8">
    <location>
        <begin position="72"/>
        <end position="95"/>
    </location>
</feature>
<dbReference type="GO" id="GO:0005886">
    <property type="term" value="C:plasma membrane"/>
    <property type="evidence" value="ECO:0007669"/>
    <property type="project" value="UniProtKB-SubCell"/>
</dbReference>
<keyword evidence="3 8" id="KW-0813">Transport</keyword>
<keyword evidence="6 8" id="KW-1133">Transmembrane helix</keyword>
<evidence type="ECO:0000313" key="9">
    <source>
        <dbReference type="EMBL" id="RAK60547.1"/>
    </source>
</evidence>
<evidence type="ECO:0000256" key="7">
    <source>
        <dbReference type="ARBA" id="ARBA00023136"/>
    </source>
</evidence>
<organism evidence="9 10">
    <name type="scientific">Phenylobacterium hankyongense</name>
    <dbReference type="NCBI Taxonomy" id="1813876"/>
    <lineage>
        <taxon>Bacteria</taxon>
        <taxon>Pseudomonadati</taxon>
        <taxon>Pseudomonadota</taxon>
        <taxon>Alphaproteobacteria</taxon>
        <taxon>Caulobacterales</taxon>
        <taxon>Caulobacteraceae</taxon>
        <taxon>Phenylobacterium</taxon>
    </lineage>
</organism>
<evidence type="ECO:0000256" key="6">
    <source>
        <dbReference type="ARBA" id="ARBA00022989"/>
    </source>
</evidence>
<dbReference type="EMBL" id="QFYP01000001">
    <property type="protein sequence ID" value="RAK60547.1"/>
    <property type="molecule type" value="Genomic_DNA"/>
</dbReference>
<comment type="subcellular location">
    <subcellularLocation>
        <location evidence="8">Cell inner membrane</location>
        <topology evidence="8">Multi-pass membrane protein</topology>
    </subcellularLocation>
    <subcellularLocation>
        <location evidence="1">Cell membrane</location>
        <topology evidence="1">Multi-pass membrane protein</topology>
    </subcellularLocation>
</comment>
<keyword evidence="4" id="KW-1003">Cell membrane</keyword>
<sequence length="532" mass="56059">MFDQLLTPVGDNLLLSCLVAALPVALVLILLGIARRPAWQASLGGLVLALALAVSVWRLPGTLALDSAAAGAAFALWPIMWIVFNALLLYNLAVASGRFDAFAAWVVEHLPNDRRIVLVVVGFCFGALLEGVSGFGSPVAITSALLIALGFPALEALVFTLIFNTAPVAFGALGAPVTTLGAVTQLPPEILGAMIGRQLPFIALLLPFYVVAIYGGLRSVRALWPVLLVAGGSFAMTQFLVSNHLQYALTDVLSSLVSLLVTVGFVKIWRPKPDPEFAFVAPAPPVRERPLANWHGWTPWLIVSAVVIAWTLLKVNAFGDTKVAWPGLDKAVFITLYGKPYAAVWDFQPLATGTAILVASLITAGLCGVGPRAFLRAVAASWVQVRLAVLTVSLIVAVAYVMNYSGMAYTLGLGVASVGPIFPLVSAFLGWVAVFLSGSDTSGNALFGNLQVVAAHQLNLSPVLTAATNSSGGVMGKMISPQNISTGAAVTELKGHEGEILARTFKHSIALTLLLGLIVLAQQHLFPWMIPH</sequence>
<proteinExistence type="inferred from homology"/>
<comment type="similarity">
    <text evidence="2 8">Belongs to the lactate permease family.</text>
</comment>
<dbReference type="Proteomes" id="UP000249842">
    <property type="component" value="Unassembled WGS sequence"/>
</dbReference>
<dbReference type="GO" id="GO:0015295">
    <property type="term" value="F:solute:proton symporter activity"/>
    <property type="evidence" value="ECO:0007669"/>
    <property type="project" value="TreeGrafter"/>
</dbReference>
<feature type="transmembrane region" description="Helical" evidence="8">
    <location>
        <begin position="41"/>
        <end position="60"/>
    </location>
</feature>
<protein>
    <recommendedName>
        <fullName evidence="8">L-lactate permease</fullName>
    </recommendedName>
</protein>
<reference evidence="10" key="1">
    <citation type="submission" date="2018-05" db="EMBL/GenBank/DDBJ databases">
        <authorList>
            <person name="Li X."/>
        </authorList>
    </citation>
    <scope>NUCLEOTIDE SEQUENCE [LARGE SCALE GENOMIC DNA]</scope>
    <source>
        <strain evidence="10">HKS-05</strain>
    </source>
</reference>
<evidence type="ECO:0000256" key="2">
    <source>
        <dbReference type="ARBA" id="ARBA00010100"/>
    </source>
</evidence>
<dbReference type="PANTHER" id="PTHR30003:SF0">
    <property type="entry name" value="GLYCOLATE PERMEASE GLCA-RELATED"/>
    <property type="match status" value="1"/>
</dbReference>
<feature type="transmembrane region" description="Helical" evidence="8">
    <location>
        <begin position="350"/>
        <end position="371"/>
    </location>
</feature>
<feature type="transmembrane region" description="Helical" evidence="8">
    <location>
        <begin position="198"/>
        <end position="215"/>
    </location>
</feature>
<keyword evidence="10" id="KW-1185">Reference proteome</keyword>
<dbReference type="AlphaFoldDB" id="A0A328B166"/>
<feature type="transmembrane region" description="Helical" evidence="8">
    <location>
        <begin position="116"/>
        <end position="135"/>
    </location>
</feature>
<keyword evidence="5 8" id="KW-0812">Transmembrane</keyword>
<feature type="transmembrane region" description="Helical" evidence="8">
    <location>
        <begin position="141"/>
        <end position="163"/>
    </location>
</feature>
<accession>A0A328B166</accession>
<feature type="transmembrane region" description="Helical" evidence="8">
    <location>
        <begin position="408"/>
        <end position="436"/>
    </location>
</feature>
<evidence type="ECO:0000256" key="5">
    <source>
        <dbReference type="ARBA" id="ARBA00022692"/>
    </source>
</evidence>
<evidence type="ECO:0000256" key="4">
    <source>
        <dbReference type="ARBA" id="ARBA00022475"/>
    </source>
</evidence>
<feature type="transmembrane region" description="Helical" evidence="8">
    <location>
        <begin position="383"/>
        <end position="402"/>
    </location>
</feature>